<dbReference type="InterPro" id="IPR036779">
    <property type="entry name" value="LysM_dom_sf"/>
</dbReference>
<evidence type="ECO:0000313" key="5">
    <source>
        <dbReference type="Proteomes" id="UP000644147"/>
    </source>
</evidence>
<gene>
    <name evidence="4" type="ORF">I5M27_05960</name>
</gene>
<name>A0ABS1BZE8_9BACT</name>
<reference evidence="4 5" key="1">
    <citation type="submission" date="2020-12" db="EMBL/GenBank/DDBJ databases">
        <title>Bacterial novel species Adhaeribacter sp. BT258 isolated from soil.</title>
        <authorList>
            <person name="Jung H.-Y."/>
        </authorList>
    </citation>
    <scope>NUCLEOTIDE SEQUENCE [LARGE SCALE GENOMIC DNA]</scope>
    <source>
        <strain evidence="4 5">BT258</strain>
    </source>
</reference>
<dbReference type="SMART" id="SM00257">
    <property type="entry name" value="LysM"/>
    <property type="match status" value="2"/>
</dbReference>
<dbReference type="Proteomes" id="UP000644147">
    <property type="component" value="Unassembled WGS sequence"/>
</dbReference>
<dbReference type="EMBL" id="JAEHFX010000002">
    <property type="protein sequence ID" value="MBK0402521.1"/>
    <property type="molecule type" value="Genomic_DNA"/>
</dbReference>
<protein>
    <submittedName>
        <fullName evidence="4">LysM peptidoglycan-binding domain-containing protein</fullName>
    </submittedName>
</protein>
<accession>A0ABS1BZE8</accession>
<feature type="region of interest" description="Disordered" evidence="1">
    <location>
        <begin position="80"/>
        <end position="126"/>
    </location>
</feature>
<dbReference type="Gene3D" id="2.40.40.10">
    <property type="entry name" value="RlpA-like domain"/>
    <property type="match status" value="1"/>
</dbReference>
<dbReference type="SUPFAM" id="SSF54106">
    <property type="entry name" value="LysM domain"/>
    <property type="match status" value="2"/>
</dbReference>
<dbReference type="Pfam" id="PF01476">
    <property type="entry name" value="LysM"/>
    <property type="match status" value="2"/>
</dbReference>
<evidence type="ECO:0000259" key="3">
    <source>
        <dbReference type="PROSITE" id="PS51782"/>
    </source>
</evidence>
<dbReference type="PANTHER" id="PTHR33734:SF22">
    <property type="entry name" value="MEMBRANE-BOUND LYTIC MUREIN TRANSGLYCOSYLASE D"/>
    <property type="match status" value="1"/>
</dbReference>
<evidence type="ECO:0000256" key="1">
    <source>
        <dbReference type="SAM" id="MobiDB-lite"/>
    </source>
</evidence>
<dbReference type="Gene3D" id="3.10.350.10">
    <property type="entry name" value="LysM domain"/>
    <property type="match status" value="2"/>
</dbReference>
<feature type="domain" description="LysM" evidence="3">
    <location>
        <begin position="135"/>
        <end position="178"/>
    </location>
</feature>
<feature type="chain" id="PRO_5045800647" evidence="2">
    <location>
        <begin position="24"/>
        <end position="328"/>
    </location>
</feature>
<feature type="domain" description="LysM" evidence="3">
    <location>
        <begin position="36"/>
        <end position="79"/>
    </location>
</feature>
<dbReference type="PROSITE" id="PS51782">
    <property type="entry name" value="LYSM"/>
    <property type="match status" value="2"/>
</dbReference>
<dbReference type="PANTHER" id="PTHR33734">
    <property type="entry name" value="LYSM DOMAIN-CONTAINING GPI-ANCHORED PROTEIN 2"/>
    <property type="match status" value="1"/>
</dbReference>
<organism evidence="4 5">
    <name type="scientific">Adhaeribacter terrigena</name>
    <dbReference type="NCBI Taxonomy" id="2793070"/>
    <lineage>
        <taxon>Bacteria</taxon>
        <taxon>Pseudomonadati</taxon>
        <taxon>Bacteroidota</taxon>
        <taxon>Cytophagia</taxon>
        <taxon>Cytophagales</taxon>
        <taxon>Hymenobacteraceae</taxon>
        <taxon>Adhaeribacter</taxon>
    </lineage>
</organism>
<comment type="caution">
    <text evidence="4">The sequence shown here is derived from an EMBL/GenBank/DDBJ whole genome shotgun (WGS) entry which is preliminary data.</text>
</comment>
<feature type="signal peptide" evidence="2">
    <location>
        <begin position="1"/>
        <end position="23"/>
    </location>
</feature>
<sequence>MYRIIFCLGLSLLTVSSPLLTQAAAGKMVQTDPKYITHKVVAGETLYSLSRKYGISVSEISKLNPEVKAGLKVGQTLRFPENSASGATPVAAPKPTTPAPKPAAPAAKPIAEKPVAETPAKPAPVAELPETSGRKIYKVGPKETLYAVAVKHGVTMAEIRKWNNLKEDKLAVGQQLIVNAPAATAVTKPAETPKVTVVKEEVKTKADKVKTETKTEATVTVIDEKDDDNEAENASVEAAGKITETGLAEVITQAGDNNKYLALHKTAPIGTILQVKNIMNGQNVYVRVIGKLPETGANERVIVRISKKAYQRLAAIDNRFRVEVSYMP</sequence>
<evidence type="ECO:0000313" key="4">
    <source>
        <dbReference type="EMBL" id="MBK0402521.1"/>
    </source>
</evidence>
<evidence type="ECO:0000256" key="2">
    <source>
        <dbReference type="SAM" id="SignalP"/>
    </source>
</evidence>
<keyword evidence="2" id="KW-0732">Signal</keyword>
<proteinExistence type="predicted"/>
<dbReference type="InterPro" id="IPR018392">
    <property type="entry name" value="LysM"/>
</dbReference>
<dbReference type="CDD" id="cd00118">
    <property type="entry name" value="LysM"/>
    <property type="match status" value="2"/>
</dbReference>
<dbReference type="InterPro" id="IPR036908">
    <property type="entry name" value="RlpA-like_sf"/>
</dbReference>
<keyword evidence="5" id="KW-1185">Reference proteome</keyword>
<dbReference type="RefSeq" id="WP_200505266.1">
    <property type="nucleotide sequence ID" value="NZ_JAEHFX010000002.1"/>
</dbReference>